<keyword evidence="1" id="KW-0472">Membrane</keyword>
<proteinExistence type="predicted"/>
<keyword evidence="1" id="KW-0812">Transmembrane</keyword>
<accession>A0A1H8D5G4</accession>
<feature type="transmembrane region" description="Helical" evidence="1">
    <location>
        <begin position="20"/>
        <end position="38"/>
    </location>
</feature>
<keyword evidence="1" id="KW-1133">Transmembrane helix</keyword>
<name>A0A1H8D5G4_9RHOB</name>
<protein>
    <submittedName>
        <fullName evidence="2">Uncharacterized protein</fullName>
    </submittedName>
</protein>
<evidence type="ECO:0000313" key="3">
    <source>
        <dbReference type="Proteomes" id="UP000183002"/>
    </source>
</evidence>
<evidence type="ECO:0000313" key="2">
    <source>
        <dbReference type="EMBL" id="SEN02024.1"/>
    </source>
</evidence>
<evidence type="ECO:0000256" key="1">
    <source>
        <dbReference type="SAM" id="Phobius"/>
    </source>
</evidence>
<dbReference type="Proteomes" id="UP000183002">
    <property type="component" value="Unassembled WGS sequence"/>
</dbReference>
<dbReference type="EMBL" id="FOCO01000006">
    <property type="protein sequence ID" value="SEN02024.1"/>
    <property type="molecule type" value="Genomic_DNA"/>
</dbReference>
<keyword evidence="3" id="KW-1185">Reference proteome</keyword>
<organism evidence="2 3">
    <name type="scientific">Pseudorhodobacter antarcticus</name>
    <dbReference type="NCBI Taxonomy" id="1077947"/>
    <lineage>
        <taxon>Bacteria</taxon>
        <taxon>Pseudomonadati</taxon>
        <taxon>Pseudomonadota</taxon>
        <taxon>Alphaproteobacteria</taxon>
        <taxon>Rhodobacterales</taxon>
        <taxon>Paracoccaceae</taxon>
        <taxon>Pseudorhodobacter</taxon>
    </lineage>
</organism>
<dbReference type="RefSeq" id="WP_074818430.1">
    <property type="nucleotide sequence ID" value="NZ_FOCO01000006.1"/>
</dbReference>
<reference evidence="2 3" key="1">
    <citation type="submission" date="2016-10" db="EMBL/GenBank/DDBJ databases">
        <authorList>
            <person name="de Groot N.N."/>
        </authorList>
    </citation>
    <scope>NUCLEOTIDE SEQUENCE [LARGE SCALE GENOMIC DNA]</scope>
    <source>
        <strain evidence="2 3">CGMCC 1.10836</strain>
    </source>
</reference>
<dbReference type="AlphaFoldDB" id="A0A1H8D5G4"/>
<sequence length="95" mass="10734">MKRPLFLAPQSYRQRRLRDAARLLPILAVFLFVLPMLWGEERNDLRNTGVDAIYLFAVWFVLIVAAAVLGRRLSSTDVPPVLLPVLPVVPPVGRD</sequence>
<dbReference type="STRING" id="1077947.SAMN05216227_100668"/>
<gene>
    <name evidence="2" type="ORF">SAMN05216227_100668</name>
</gene>
<feature type="transmembrane region" description="Helical" evidence="1">
    <location>
        <begin position="50"/>
        <end position="69"/>
    </location>
</feature>